<dbReference type="AlphaFoldDB" id="A0A1I0UEJ1"/>
<name>A0A1I0UEJ1_9NOCA</name>
<sequence length="147" mass="15324">MAPVLGFIALVAAADGALRAGHALTGTDASMPGNPFQALIEVATGKLVWPTASTVLLVLGILAVLAVVFLAGYLRRQRRGPSASIDARAKLMASPSQLTGVTDKQARDKARRLRPELAEVADPNFEAATSESCRGARSSAARTWSVV</sequence>
<feature type="transmembrane region" description="Helical" evidence="1">
    <location>
        <begin position="47"/>
        <end position="74"/>
    </location>
</feature>
<evidence type="ECO:0000313" key="2">
    <source>
        <dbReference type="EMBL" id="SFA62482.1"/>
    </source>
</evidence>
<dbReference type="Proteomes" id="UP000182054">
    <property type="component" value="Unassembled WGS sequence"/>
</dbReference>
<evidence type="ECO:0000313" key="3">
    <source>
        <dbReference type="Proteomes" id="UP000182054"/>
    </source>
</evidence>
<proteinExistence type="predicted"/>
<gene>
    <name evidence="2" type="ORF">SAMN05444374_1236</name>
</gene>
<keyword evidence="1" id="KW-1133">Transmembrane helix</keyword>
<dbReference type="RefSeq" id="WP_068362976.1">
    <property type="nucleotide sequence ID" value="NZ_FOJN01000023.1"/>
</dbReference>
<evidence type="ECO:0000256" key="1">
    <source>
        <dbReference type="SAM" id="Phobius"/>
    </source>
</evidence>
<accession>A0A1I0UEJ1</accession>
<keyword evidence="1" id="KW-0812">Transmembrane</keyword>
<reference evidence="2 3" key="1">
    <citation type="submission" date="2016-10" db="EMBL/GenBank/DDBJ databases">
        <authorList>
            <person name="de Groot N.N."/>
        </authorList>
    </citation>
    <scope>NUCLEOTIDE SEQUENCE [LARGE SCALE GENOMIC DNA]</scope>
    <source>
        <strain evidence="2 3">DSM 44908</strain>
    </source>
</reference>
<dbReference type="GeneID" id="85487692"/>
<organism evidence="2 3">
    <name type="scientific">Rhodococcoides kroppenstedtii</name>
    <dbReference type="NCBI Taxonomy" id="293050"/>
    <lineage>
        <taxon>Bacteria</taxon>
        <taxon>Bacillati</taxon>
        <taxon>Actinomycetota</taxon>
        <taxon>Actinomycetes</taxon>
        <taxon>Mycobacteriales</taxon>
        <taxon>Nocardiaceae</taxon>
        <taxon>Rhodococcoides</taxon>
    </lineage>
</organism>
<dbReference type="EMBL" id="FOJN01000023">
    <property type="protein sequence ID" value="SFA62482.1"/>
    <property type="molecule type" value="Genomic_DNA"/>
</dbReference>
<keyword evidence="1" id="KW-0472">Membrane</keyword>
<protein>
    <submittedName>
        <fullName evidence="2">Uncharacterized protein</fullName>
    </submittedName>
</protein>
<dbReference type="OrthoDB" id="226701at2"/>